<dbReference type="EMBL" id="SDHW01000007">
    <property type="protein sequence ID" value="RXK58073.1"/>
    <property type="molecule type" value="Genomic_DNA"/>
</dbReference>
<accession>A0A4Q1CE52</accession>
<organism evidence="2 3">
    <name type="scientific">Lacibacter luteus</name>
    <dbReference type="NCBI Taxonomy" id="2508719"/>
    <lineage>
        <taxon>Bacteria</taxon>
        <taxon>Pseudomonadati</taxon>
        <taxon>Bacteroidota</taxon>
        <taxon>Chitinophagia</taxon>
        <taxon>Chitinophagales</taxon>
        <taxon>Chitinophagaceae</taxon>
        <taxon>Lacibacter</taxon>
    </lineage>
</organism>
<name>A0A4Q1CE52_9BACT</name>
<sequence length="157" mass="17189">MIKKLIFFSIVIAAVVAGSGCGSDCARTDCGFAVTPVFSFRLLNSAGKELLSGPYKQYDTANVALKAKRVDNGAVETIRRNIIIVADTNYLTSFGVSNTHSVYYISVNNTITDSLVFSYNRKETDCCDMSYYSLNKVNTSAVSPPLSLPYHNYPIVK</sequence>
<proteinExistence type="predicted"/>
<protein>
    <submittedName>
        <fullName evidence="2">Uncharacterized protein</fullName>
    </submittedName>
</protein>
<feature type="signal peptide" evidence="1">
    <location>
        <begin position="1"/>
        <end position="19"/>
    </location>
</feature>
<gene>
    <name evidence="2" type="ORF">ESA94_18845</name>
</gene>
<dbReference type="RefSeq" id="WP_129132502.1">
    <property type="nucleotide sequence ID" value="NZ_SDHW01000007.1"/>
</dbReference>
<dbReference type="AlphaFoldDB" id="A0A4Q1CE52"/>
<feature type="chain" id="PRO_5020635148" evidence="1">
    <location>
        <begin position="20"/>
        <end position="157"/>
    </location>
</feature>
<comment type="caution">
    <text evidence="2">The sequence shown here is derived from an EMBL/GenBank/DDBJ whole genome shotgun (WGS) entry which is preliminary data.</text>
</comment>
<dbReference type="OrthoDB" id="9825514at2"/>
<dbReference type="PROSITE" id="PS51257">
    <property type="entry name" value="PROKAR_LIPOPROTEIN"/>
    <property type="match status" value="1"/>
</dbReference>
<reference evidence="2 3" key="1">
    <citation type="submission" date="2019-01" db="EMBL/GenBank/DDBJ databases">
        <title>Lacibacter sp. strain TTM-7.</title>
        <authorList>
            <person name="Chen W.-M."/>
        </authorList>
    </citation>
    <scope>NUCLEOTIDE SEQUENCE [LARGE SCALE GENOMIC DNA]</scope>
    <source>
        <strain evidence="2 3">TTM-7</strain>
    </source>
</reference>
<keyword evidence="1" id="KW-0732">Signal</keyword>
<evidence type="ECO:0000256" key="1">
    <source>
        <dbReference type="SAM" id="SignalP"/>
    </source>
</evidence>
<evidence type="ECO:0000313" key="3">
    <source>
        <dbReference type="Proteomes" id="UP000290204"/>
    </source>
</evidence>
<dbReference type="Proteomes" id="UP000290204">
    <property type="component" value="Unassembled WGS sequence"/>
</dbReference>
<keyword evidence="3" id="KW-1185">Reference proteome</keyword>
<evidence type="ECO:0000313" key="2">
    <source>
        <dbReference type="EMBL" id="RXK58073.1"/>
    </source>
</evidence>